<feature type="compositionally biased region" description="Basic residues" evidence="1">
    <location>
        <begin position="118"/>
        <end position="132"/>
    </location>
</feature>
<dbReference type="EMBL" id="HBGO01015673">
    <property type="protein sequence ID" value="CAD9336829.1"/>
    <property type="molecule type" value="Transcribed_RNA"/>
</dbReference>
<organism evidence="2">
    <name type="scientific">Trieres chinensis</name>
    <name type="common">Marine centric diatom</name>
    <name type="synonym">Odontella sinensis</name>
    <dbReference type="NCBI Taxonomy" id="1514140"/>
    <lineage>
        <taxon>Eukaryota</taxon>
        <taxon>Sar</taxon>
        <taxon>Stramenopiles</taxon>
        <taxon>Ochrophyta</taxon>
        <taxon>Bacillariophyta</taxon>
        <taxon>Mediophyceae</taxon>
        <taxon>Biddulphiophycidae</taxon>
        <taxon>Eupodiscales</taxon>
        <taxon>Parodontellaceae</taxon>
        <taxon>Trieres</taxon>
    </lineage>
</organism>
<gene>
    <name evidence="2" type="ORF">OSIN01602_LOCUS8841</name>
</gene>
<accession>A0A7S1ZF25</accession>
<proteinExistence type="predicted"/>
<evidence type="ECO:0000313" key="2">
    <source>
        <dbReference type="EMBL" id="CAD9336829.1"/>
    </source>
</evidence>
<dbReference type="AlphaFoldDB" id="A0A7S1ZF25"/>
<protein>
    <submittedName>
        <fullName evidence="2">Uncharacterized protein</fullName>
    </submittedName>
</protein>
<reference evidence="2" key="1">
    <citation type="submission" date="2021-01" db="EMBL/GenBank/DDBJ databases">
        <authorList>
            <person name="Corre E."/>
            <person name="Pelletier E."/>
            <person name="Niang G."/>
            <person name="Scheremetjew M."/>
            <person name="Finn R."/>
            <person name="Kale V."/>
            <person name="Holt S."/>
            <person name="Cochrane G."/>
            <person name="Meng A."/>
            <person name="Brown T."/>
            <person name="Cohen L."/>
        </authorList>
    </citation>
    <scope>NUCLEOTIDE SEQUENCE</scope>
    <source>
        <strain evidence="2">Grunow 1884</strain>
    </source>
</reference>
<sequence length="162" mass="18791">MHPKKDLLEEPDRVQRRSSTRHPSLLVCPVCQKVLHKAKVSITEINLHINRCSELQFSFDVPVAKPSKDMYAISAAYSLADKKTEQVHVNCDRPKFISTPPHGYGKKASRGKQEQKQLRHNTKTNQSYRRKRAESFKCFRRHSVKRTVQSIILQNDEKTQPN</sequence>
<evidence type="ECO:0000256" key="1">
    <source>
        <dbReference type="SAM" id="MobiDB-lite"/>
    </source>
</evidence>
<feature type="region of interest" description="Disordered" evidence="1">
    <location>
        <begin position="92"/>
        <end position="132"/>
    </location>
</feature>
<name>A0A7S1ZF25_TRICV</name>